<keyword evidence="10" id="KW-0496">Mitochondrion</keyword>
<evidence type="ECO:0000256" key="1">
    <source>
        <dbReference type="ARBA" id="ARBA00001954"/>
    </source>
</evidence>
<dbReference type="PANTHER" id="PTHR43084">
    <property type="entry name" value="PERSULFIDE DIOXYGENASE ETHE1"/>
    <property type="match status" value="1"/>
</dbReference>
<evidence type="ECO:0000256" key="3">
    <source>
        <dbReference type="ARBA" id="ARBA00006759"/>
    </source>
</evidence>
<feature type="domain" description="Metallo-beta-lactamase" evidence="16">
    <location>
        <begin position="17"/>
        <end position="178"/>
    </location>
</feature>
<dbReference type="InterPro" id="IPR036866">
    <property type="entry name" value="RibonucZ/Hydroxyglut_hydro"/>
</dbReference>
<evidence type="ECO:0000313" key="17">
    <source>
        <dbReference type="Proteomes" id="UP000492821"/>
    </source>
</evidence>
<dbReference type="Gene3D" id="3.60.15.10">
    <property type="entry name" value="Ribonuclease Z/Hydroxyacylglutathione hydrolase-like"/>
    <property type="match status" value="1"/>
</dbReference>
<dbReference type="GO" id="GO:0005739">
    <property type="term" value="C:mitochondrion"/>
    <property type="evidence" value="ECO:0007669"/>
    <property type="project" value="UniProtKB-SubCell"/>
</dbReference>
<dbReference type="AlphaFoldDB" id="A0A7E4W642"/>
<reference evidence="17" key="1">
    <citation type="journal article" date="2013" name="Genetics">
        <title>The draft genome and transcriptome of Panagrellus redivivus are shaped by the harsh demands of a free-living lifestyle.</title>
        <authorList>
            <person name="Srinivasan J."/>
            <person name="Dillman A.R."/>
            <person name="Macchietto M.G."/>
            <person name="Heikkinen L."/>
            <person name="Lakso M."/>
            <person name="Fracchia K.M."/>
            <person name="Antoshechkin I."/>
            <person name="Mortazavi A."/>
            <person name="Wong G."/>
            <person name="Sternberg P.W."/>
        </authorList>
    </citation>
    <scope>NUCLEOTIDE SEQUENCE [LARGE SCALE GENOMIC DNA]</scope>
    <source>
        <strain evidence="17">MT8872</strain>
    </source>
</reference>
<evidence type="ECO:0000256" key="12">
    <source>
        <dbReference type="ARBA" id="ARBA00065219"/>
    </source>
</evidence>
<accession>A0A7E4W642</accession>
<organism evidence="17 18">
    <name type="scientific">Panagrellus redivivus</name>
    <name type="common">Microworm</name>
    <dbReference type="NCBI Taxonomy" id="6233"/>
    <lineage>
        <taxon>Eukaryota</taxon>
        <taxon>Metazoa</taxon>
        <taxon>Ecdysozoa</taxon>
        <taxon>Nematoda</taxon>
        <taxon>Chromadorea</taxon>
        <taxon>Rhabditida</taxon>
        <taxon>Tylenchina</taxon>
        <taxon>Panagrolaimomorpha</taxon>
        <taxon>Panagrolaimoidea</taxon>
        <taxon>Panagrolaimidae</taxon>
        <taxon>Panagrellus</taxon>
    </lineage>
</organism>
<comment type="catalytic activity">
    <reaction evidence="11">
        <text>S-sulfanylglutathione + O2 + H2O = sulfite + glutathione + 2 H(+)</text>
        <dbReference type="Rhea" id="RHEA:12981"/>
        <dbReference type="ChEBI" id="CHEBI:15377"/>
        <dbReference type="ChEBI" id="CHEBI:15378"/>
        <dbReference type="ChEBI" id="CHEBI:15379"/>
        <dbReference type="ChEBI" id="CHEBI:17359"/>
        <dbReference type="ChEBI" id="CHEBI:57925"/>
        <dbReference type="ChEBI" id="CHEBI:58905"/>
        <dbReference type="EC" id="1.13.11.18"/>
    </reaction>
</comment>
<evidence type="ECO:0000313" key="18">
    <source>
        <dbReference type="WBParaSite" id="Pan_g6819.t1"/>
    </source>
</evidence>
<evidence type="ECO:0000256" key="6">
    <source>
        <dbReference type="ARBA" id="ARBA00022964"/>
    </source>
</evidence>
<dbReference type="Proteomes" id="UP000492821">
    <property type="component" value="Unassembled WGS sequence"/>
</dbReference>
<dbReference type="GO" id="GO:0070813">
    <property type="term" value="P:hydrogen sulfide metabolic process"/>
    <property type="evidence" value="ECO:0007669"/>
    <property type="project" value="TreeGrafter"/>
</dbReference>
<dbReference type="InterPro" id="IPR001279">
    <property type="entry name" value="Metallo-B-lactamas"/>
</dbReference>
<keyword evidence="9" id="KW-0408">Iron</keyword>
<dbReference type="GO" id="GO:0050313">
    <property type="term" value="F:sulfur dioxygenase activity"/>
    <property type="evidence" value="ECO:0007669"/>
    <property type="project" value="UniProtKB-EC"/>
</dbReference>
<comment type="cofactor">
    <cofactor evidence="1">
        <name>Fe(2+)</name>
        <dbReference type="ChEBI" id="CHEBI:29033"/>
    </cofactor>
</comment>
<dbReference type="InterPro" id="IPR044528">
    <property type="entry name" value="POD-like_MBL-fold"/>
</dbReference>
<evidence type="ECO:0000256" key="7">
    <source>
        <dbReference type="ARBA" id="ARBA00022990"/>
    </source>
</evidence>
<dbReference type="FunFam" id="3.60.15.10:FF:000013">
    <property type="entry name" value="Persulfide dioxygenase ETHE1, mitochondrial"/>
    <property type="match status" value="1"/>
</dbReference>
<evidence type="ECO:0000256" key="9">
    <source>
        <dbReference type="ARBA" id="ARBA00023004"/>
    </source>
</evidence>
<dbReference type="SMART" id="SM00849">
    <property type="entry name" value="Lactamase_B"/>
    <property type="match status" value="1"/>
</dbReference>
<dbReference type="Pfam" id="PF00753">
    <property type="entry name" value="Lactamase_B"/>
    <property type="match status" value="1"/>
</dbReference>
<sequence length="246" mass="27429">MSKAKFIFRQLFEGESGTYTYLLGCGVTRKAALIDPVLSTVERDVKLIKELSLDLVYGLNTHAHADHITGTCRLKKHFPAMRSILSQHAGGKADLLIQHQDTINIGNVALEVRATPGHTSGCTTYVTHDYRRAFTGDALLIRGCGRTDFQGGSASTLYKSIYQQIFTLPEDYLLFPGHDYHGRTVTTVMEEKRFNPRLTLDEKDFIKLMNNLNLPPPKYIDKAVPANLRCGVYETDEGVQSCACLT</sequence>
<evidence type="ECO:0000256" key="4">
    <source>
        <dbReference type="ARBA" id="ARBA00022723"/>
    </source>
</evidence>
<evidence type="ECO:0000256" key="10">
    <source>
        <dbReference type="ARBA" id="ARBA00023128"/>
    </source>
</evidence>
<keyword evidence="5" id="KW-0809">Transit peptide</keyword>
<proteinExistence type="inferred from homology"/>
<dbReference type="GO" id="GO:0006749">
    <property type="term" value="P:glutathione metabolic process"/>
    <property type="evidence" value="ECO:0007669"/>
    <property type="project" value="InterPro"/>
</dbReference>
<reference evidence="18" key="2">
    <citation type="submission" date="2020-10" db="UniProtKB">
        <authorList>
            <consortium name="WormBaseParasite"/>
        </authorList>
    </citation>
    <scope>IDENTIFICATION</scope>
</reference>
<dbReference type="GO" id="GO:0046872">
    <property type="term" value="F:metal ion binding"/>
    <property type="evidence" value="ECO:0007669"/>
    <property type="project" value="UniProtKB-KW"/>
</dbReference>
<dbReference type="CDD" id="cd07724">
    <property type="entry name" value="POD-like_MBL-fold"/>
    <property type="match status" value="1"/>
</dbReference>
<keyword evidence="7" id="KW-0007">Acetylation</keyword>
<evidence type="ECO:0000256" key="5">
    <source>
        <dbReference type="ARBA" id="ARBA00022946"/>
    </source>
</evidence>
<dbReference type="EC" id="1.13.11.18" evidence="13"/>
<keyword evidence="17" id="KW-1185">Reference proteome</keyword>
<evidence type="ECO:0000256" key="14">
    <source>
        <dbReference type="ARBA" id="ARBA00067300"/>
    </source>
</evidence>
<comment type="subcellular location">
    <subcellularLocation>
        <location evidence="2">Mitochondrion</location>
    </subcellularLocation>
</comment>
<evidence type="ECO:0000256" key="11">
    <source>
        <dbReference type="ARBA" id="ARBA00050990"/>
    </source>
</evidence>
<evidence type="ECO:0000256" key="8">
    <source>
        <dbReference type="ARBA" id="ARBA00023002"/>
    </source>
</evidence>
<keyword evidence="6" id="KW-0223">Dioxygenase</keyword>
<comment type="subunit">
    <text evidence="12">Homodimer. Monomer. Interacts with TST. May interact with RELA.</text>
</comment>
<evidence type="ECO:0000256" key="2">
    <source>
        <dbReference type="ARBA" id="ARBA00004173"/>
    </source>
</evidence>
<dbReference type="PANTHER" id="PTHR43084:SF1">
    <property type="entry name" value="PERSULFIDE DIOXYGENASE ETHE1, MITOCHONDRIAL"/>
    <property type="match status" value="1"/>
</dbReference>
<dbReference type="WBParaSite" id="Pan_g6819.t1">
    <property type="protein sequence ID" value="Pan_g6819.t1"/>
    <property type="gene ID" value="Pan_g6819"/>
</dbReference>
<evidence type="ECO:0000256" key="13">
    <source>
        <dbReference type="ARBA" id="ARBA00066686"/>
    </source>
</evidence>
<name>A0A7E4W642_PANRE</name>
<dbReference type="InterPro" id="IPR051682">
    <property type="entry name" value="Mito_Persulfide_Diox"/>
</dbReference>
<evidence type="ECO:0000259" key="16">
    <source>
        <dbReference type="SMART" id="SM00849"/>
    </source>
</evidence>
<evidence type="ECO:0000256" key="15">
    <source>
        <dbReference type="ARBA" id="ARBA00077964"/>
    </source>
</evidence>
<keyword evidence="4" id="KW-0479">Metal-binding</keyword>
<protein>
    <recommendedName>
        <fullName evidence="14">Persulfide dioxygenase ETHE1, mitochondrial</fullName>
        <ecNumber evidence="13">1.13.11.18</ecNumber>
    </recommendedName>
    <alternativeName>
        <fullName evidence="15">Sulfur dioxygenase ETHE1</fullName>
    </alternativeName>
</protein>
<keyword evidence="8" id="KW-0560">Oxidoreductase</keyword>
<dbReference type="SUPFAM" id="SSF56281">
    <property type="entry name" value="Metallo-hydrolase/oxidoreductase"/>
    <property type="match status" value="1"/>
</dbReference>
<comment type="similarity">
    <text evidence="3">Belongs to the metallo-beta-lactamase superfamily. Glyoxalase II family.</text>
</comment>